<accession>A0A0A8ZAG3</accession>
<organism evidence="1">
    <name type="scientific">Arundo donax</name>
    <name type="common">Giant reed</name>
    <name type="synonym">Donax arundinaceus</name>
    <dbReference type="NCBI Taxonomy" id="35708"/>
    <lineage>
        <taxon>Eukaryota</taxon>
        <taxon>Viridiplantae</taxon>
        <taxon>Streptophyta</taxon>
        <taxon>Embryophyta</taxon>
        <taxon>Tracheophyta</taxon>
        <taxon>Spermatophyta</taxon>
        <taxon>Magnoliopsida</taxon>
        <taxon>Liliopsida</taxon>
        <taxon>Poales</taxon>
        <taxon>Poaceae</taxon>
        <taxon>PACMAD clade</taxon>
        <taxon>Arundinoideae</taxon>
        <taxon>Arundineae</taxon>
        <taxon>Arundo</taxon>
    </lineage>
</organism>
<evidence type="ECO:0000313" key="1">
    <source>
        <dbReference type="EMBL" id="JAD34628.1"/>
    </source>
</evidence>
<name>A0A0A8ZAG3_ARUDO</name>
<reference evidence="1" key="2">
    <citation type="journal article" date="2015" name="Data Brief">
        <title>Shoot transcriptome of the giant reed, Arundo donax.</title>
        <authorList>
            <person name="Barrero R.A."/>
            <person name="Guerrero F.D."/>
            <person name="Moolhuijzen P."/>
            <person name="Goolsby J.A."/>
            <person name="Tidwell J."/>
            <person name="Bellgard S.E."/>
            <person name="Bellgard M.I."/>
        </authorList>
    </citation>
    <scope>NUCLEOTIDE SEQUENCE</scope>
    <source>
        <tissue evidence="1">Shoot tissue taken approximately 20 cm above the soil surface</tissue>
    </source>
</reference>
<dbReference type="AlphaFoldDB" id="A0A0A8ZAG3"/>
<proteinExistence type="predicted"/>
<protein>
    <submittedName>
        <fullName evidence="1">Uncharacterized protein</fullName>
    </submittedName>
</protein>
<reference evidence="1" key="1">
    <citation type="submission" date="2014-09" db="EMBL/GenBank/DDBJ databases">
        <authorList>
            <person name="Magalhaes I.L.F."/>
            <person name="Oliveira U."/>
            <person name="Santos F.R."/>
            <person name="Vidigal T.H.D.A."/>
            <person name="Brescovit A.D."/>
            <person name="Santos A.J."/>
        </authorList>
    </citation>
    <scope>NUCLEOTIDE SEQUENCE</scope>
    <source>
        <tissue evidence="1">Shoot tissue taken approximately 20 cm above the soil surface</tissue>
    </source>
</reference>
<dbReference type="EMBL" id="GBRH01263267">
    <property type="protein sequence ID" value="JAD34628.1"/>
    <property type="molecule type" value="Transcribed_RNA"/>
</dbReference>
<sequence length="62" mass="7091">MHKRVTSRLSQLAGLCLDSSELTLLKKARRSISCFLKGKSYLHCSPTRSSKKELRWGHIFIS</sequence>